<dbReference type="GO" id="GO:0015188">
    <property type="term" value="F:L-isoleucine transmembrane transporter activity"/>
    <property type="evidence" value="ECO:0007669"/>
    <property type="project" value="TreeGrafter"/>
</dbReference>
<dbReference type="PANTHER" id="PTHR30588">
    <property type="entry name" value="BRANCHED-CHAIN AMINO ACID TRANSPORT SYSTEM 2 CARRIER PROTEIN"/>
    <property type="match status" value="1"/>
</dbReference>
<keyword evidence="8 9" id="KW-0472">Membrane</keyword>
<keyword evidence="3 9" id="KW-0813">Transport</keyword>
<comment type="similarity">
    <text evidence="2 9">Belongs to the branched chain amino acid transporter family.</text>
</comment>
<evidence type="ECO:0000256" key="1">
    <source>
        <dbReference type="ARBA" id="ARBA00004651"/>
    </source>
</evidence>
<feature type="transmembrane region" description="Helical" evidence="9">
    <location>
        <begin position="265"/>
        <end position="292"/>
    </location>
</feature>
<dbReference type="GO" id="GO:0005304">
    <property type="term" value="F:L-valine transmembrane transporter activity"/>
    <property type="evidence" value="ECO:0007669"/>
    <property type="project" value="TreeGrafter"/>
</dbReference>
<reference evidence="10 11" key="1">
    <citation type="submission" date="2018-06" db="EMBL/GenBank/DDBJ databases">
        <authorList>
            <consortium name="Pathogen Informatics"/>
            <person name="Doyle S."/>
        </authorList>
    </citation>
    <scope>NUCLEOTIDE SEQUENCE [LARGE SCALE GENOMIC DNA]</scope>
    <source>
        <strain evidence="10 11">NCTC10738</strain>
    </source>
</reference>
<dbReference type="GO" id="GO:0005886">
    <property type="term" value="C:plasma membrane"/>
    <property type="evidence" value="ECO:0007669"/>
    <property type="project" value="UniProtKB-SubCell"/>
</dbReference>
<evidence type="ECO:0000313" key="11">
    <source>
        <dbReference type="Proteomes" id="UP000254069"/>
    </source>
</evidence>
<protein>
    <recommendedName>
        <fullName evidence="9">Branched-chain amino acid transport system carrier protein</fullName>
    </recommendedName>
</protein>
<dbReference type="InterPro" id="IPR004685">
    <property type="entry name" value="Brnchd-chn_aa_trnsp_Livcs"/>
</dbReference>
<feature type="transmembrane region" description="Helical" evidence="9">
    <location>
        <begin position="304"/>
        <end position="325"/>
    </location>
</feature>
<dbReference type="PANTHER" id="PTHR30588:SF0">
    <property type="entry name" value="BRANCHED-CHAIN AMINO ACID PERMEASE BRNQ"/>
    <property type="match status" value="1"/>
</dbReference>
<keyword evidence="5 9" id="KW-0812">Transmembrane</keyword>
<feature type="transmembrane region" description="Helical" evidence="9">
    <location>
        <begin position="7"/>
        <end position="30"/>
    </location>
</feature>
<dbReference type="GO" id="GO:0015190">
    <property type="term" value="F:L-leucine transmembrane transporter activity"/>
    <property type="evidence" value="ECO:0007669"/>
    <property type="project" value="TreeGrafter"/>
</dbReference>
<feature type="transmembrane region" description="Helical" evidence="9">
    <location>
        <begin position="361"/>
        <end position="381"/>
    </location>
</feature>
<evidence type="ECO:0000256" key="2">
    <source>
        <dbReference type="ARBA" id="ARBA00008540"/>
    </source>
</evidence>
<keyword evidence="7 9" id="KW-1133">Transmembrane helix</keyword>
<dbReference type="GO" id="GO:0015818">
    <property type="term" value="P:isoleucine transport"/>
    <property type="evidence" value="ECO:0007669"/>
    <property type="project" value="TreeGrafter"/>
</dbReference>
<feature type="transmembrane region" description="Helical" evidence="9">
    <location>
        <begin position="331"/>
        <end position="349"/>
    </location>
</feature>
<dbReference type="GO" id="GO:0015820">
    <property type="term" value="P:L-leucine transport"/>
    <property type="evidence" value="ECO:0007669"/>
    <property type="project" value="TreeGrafter"/>
</dbReference>
<accession>A0A379YJA7</accession>
<comment type="function">
    <text evidence="9">Component of the transport system for branched-chain amino acids.</text>
</comment>
<evidence type="ECO:0000256" key="5">
    <source>
        <dbReference type="ARBA" id="ARBA00022692"/>
    </source>
</evidence>
<dbReference type="RefSeq" id="WP_115388966.1">
    <property type="nucleotide sequence ID" value="NZ_AP024610.1"/>
</dbReference>
<evidence type="ECO:0000256" key="6">
    <source>
        <dbReference type="ARBA" id="ARBA00022970"/>
    </source>
</evidence>
<feature type="transmembrane region" description="Helical" evidence="9">
    <location>
        <begin position="401"/>
        <end position="422"/>
    </location>
</feature>
<gene>
    <name evidence="10" type="primary">brnQ_1</name>
    <name evidence="10" type="ORF">NCTC10738_00131</name>
</gene>
<evidence type="ECO:0000313" key="10">
    <source>
        <dbReference type="EMBL" id="SUI46061.1"/>
    </source>
</evidence>
<comment type="subcellular location">
    <subcellularLocation>
        <location evidence="9">Cell inner membrane</location>
        <topology evidence="9">Multi-pass membrane protein</topology>
    </subcellularLocation>
    <subcellularLocation>
        <location evidence="1">Cell membrane</location>
        <topology evidence="1">Multi-pass membrane protein</topology>
    </subcellularLocation>
</comment>
<name>A0A379YJA7_9GAMM</name>
<dbReference type="EMBL" id="UGYO01000001">
    <property type="protein sequence ID" value="SUI46061.1"/>
    <property type="molecule type" value="Genomic_DNA"/>
</dbReference>
<feature type="transmembrane region" description="Helical" evidence="9">
    <location>
        <begin position="115"/>
        <end position="133"/>
    </location>
</feature>
<evidence type="ECO:0000256" key="4">
    <source>
        <dbReference type="ARBA" id="ARBA00022475"/>
    </source>
</evidence>
<feature type="transmembrane region" description="Helical" evidence="9">
    <location>
        <begin position="77"/>
        <end position="95"/>
    </location>
</feature>
<feature type="transmembrane region" description="Helical" evidence="9">
    <location>
        <begin position="145"/>
        <end position="163"/>
    </location>
</feature>
<feature type="transmembrane region" description="Helical" evidence="9">
    <location>
        <begin position="42"/>
        <end position="65"/>
    </location>
</feature>
<dbReference type="Proteomes" id="UP000254069">
    <property type="component" value="Unassembled WGS sequence"/>
</dbReference>
<sequence length="440" mass="46318">MLSARNIAALGFMTFAMYLGAGNLIFPSFLGYQAGDNLFQGMAGFLLAGVGLPAFALVIVALVGGSDNLTSVLPRPLATTFWIMVFIVIGPAFVIPRAITVAYQFGFSPFFGDNALGPFSIIFCIIAVLFSLYPGKLVDNLGKWLTPALMAILLAMAIAALLFPSQGISQATGAYVSSAFAEGVTQGYMTMDALGSIGFGWVIFRAIKSMGVTQPKAITRYTLIAALMYAVAMALVYISLAYIGASSVGEYSNGGDILTTFTTTHFGILGTLLLGAVMILACLTTIIGVTTAGSEFYSRTFSNVSYRNSVLVTMIIGALVANIGLEQLLQITQPVVVALHPIAIALLLIAPLRRLVSMSGVLATLAAALIFGALDALHILGSMPANLDAILNQYLPLYACYAAWIVPTVIVLAIATSLTLFARSASARVITENSIELPQK</sequence>
<dbReference type="NCBIfam" id="TIGR00796">
    <property type="entry name" value="livcs"/>
    <property type="match status" value="1"/>
</dbReference>
<proteinExistence type="inferred from homology"/>
<organism evidence="10 11">
    <name type="scientific">Shewanella algae</name>
    <dbReference type="NCBI Taxonomy" id="38313"/>
    <lineage>
        <taxon>Bacteria</taxon>
        <taxon>Pseudomonadati</taxon>
        <taxon>Pseudomonadota</taxon>
        <taxon>Gammaproteobacteria</taxon>
        <taxon>Alteromonadales</taxon>
        <taxon>Shewanellaceae</taxon>
        <taxon>Shewanella</taxon>
    </lineage>
</organism>
<keyword evidence="4" id="KW-1003">Cell membrane</keyword>
<dbReference type="AlphaFoldDB" id="A0A379YJA7"/>
<keyword evidence="6 9" id="KW-0029">Amino-acid transport</keyword>
<evidence type="ECO:0000256" key="9">
    <source>
        <dbReference type="RuleBase" id="RU362122"/>
    </source>
</evidence>
<evidence type="ECO:0000256" key="7">
    <source>
        <dbReference type="ARBA" id="ARBA00022989"/>
    </source>
</evidence>
<keyword evidence="11" id="KW-1185">Reference proteome</keyword>
<evidence type="ECO:0000256" key="8">
    <source>
        <dbReference type="ARBA" id="ARBA00023136"/>
    </source>
</evidence>
<evidence type="ECO:0000256" key="3">
    <source>
        <dbReference type="ARBA" id="ARBA00022448"/>
    </source>
</evidence>
<dbReference type="Pfam" id="PF05525">
    <property type="entry name" value="Branch_AA_trans"/>
    <property type="match status" value="1"/>
</dbReference>
<feature type="transmembrane region" description="Helical" evidence="9">
    <location>
        <begin position="224"/>
        <end position="245"/>
    </location>
</feature>
<feature type="transmembrane region" description="Helical" evidence="9">
    <location>
        <begin position="183"/>
        <end position="204"/>
    </location>
</feature>